<organism evidence="13 14">
    <name type="scientific">Pseudomicrostroma glucosiphilum</name>
    <dbReference type="NCBI Taxonomy" id="1684307"/>
    <lineage>
        <taxon>Eukaryota</taxon>
        <taxon>Fungi</taxon>
        <taxon>Dikarya</taxon>
        <taxon>Basidiomycota</taxon>
        <taxon>Ustilaginomycotina</taxon>
        <taxon>Exobasidiomycetes</taxon>
        <taxon>Microstromatales</taxon>
        <taxon>Microstromatales incertae sedis</taxon>
        <taxon>Pseudomicrostroma</taxon>
    </lineage>
</organism>
<comment type="function">
    <text evidence="1">ATP-binding RNA helicase involved in the biogenesis of 60S ribosomal subunits and is required for the normal formation of 25S and 5.8S rRNAs.</text>
</comment>
<evidence type="ECO:0000259" key="12">
    <source>
        <dbReference type="PROSITE" id="PS51194"/>
    </source>
</evidence>
<dbReference type="InterPro" id="IPR011545">
    <property type="entry name" value="DEAD/DEAH_box_helicase_dom"/>
</dbReference>
<dbReference type="SMART" id="SM00490">
    <property type="entry name" value="HELICc"/>
    <property type="match status" value="1"/>
</dbReference>
<keyword evidence="6" id="KW-0067">ATP-binding</keyword>
<protein>
    <recommendedName>
        <fullName evidence="2">RNA helicase</fullName>
        <ecNumber evidence="2">3.6.4.13</ecNumber>
    </recommendedName>
</protein>
<comment type="catalytic activity">
    <reaction evidence="9">
        <text>ATP + H2O = ADP + phosphate + H(+)</text>
        <dbReference type="Rhea" id="RHEA:13065"/>
        <dbReference type="ChEBI" id="CHEBI:15377"/>
        <dbReference type="ChEBI" id="CHEBI:15378"/>
        <dbReference type="ChEBI" id="CHEBI:30616"/>
        <dbReference type="ChEBI" id="CHEBI:43474"/>
        <dbReference type="ChEBI" id="CHEBI:456216"/>
        <dbReference type="EC" id="3.6.4.13"/>
    </reaction>
</comment>
<dbReference type="AlphaFoldDB" id="A0A316UAZ5"/>
<evidence type="ECO:0000313" key="13">
    <source>
        <dbReference type="EMBL" id="PWN20215.1"/>
    </source>
</evidence>
<evidence type="ECO:0000256" key="3">
    <source>
        <dbReference type="ARBA" id="ARBA00022741"/>
    </source>
</evidence>
<sequence length="721" mass="78080">MDDVVNNEAGPSNSAAGKTNGAQVAALSMPAAPSTDDLPTFASISHLLSPPILLALSTLRFSHPTPVQAQVLPLALSGHDIVARARTGSGKTLAYGLPIVQKILKTKEALGKSSGDYQRTRGLILVPTRELSEQVANHVGRICAGSGEDLKVVNIAREASSSVLKLLLADRPDIIVATPSRALHFVQSQTLPLDHLDSLVLDEADLLLSYGHDEAVKALFSGNHLPKTYQSFLMSATMSQDVEALRSLLSSSSSSTRKPQVLNLKDDAHTHTHLAQYYVHLSNEDDKFLLLYVLLKLRLVRGKVLVFVNDVDRGYKVRLFLEAFGVRSCVLNAEMPGNSRYHVVQEFNKGVYDVIIATDEGARDIKGDERLMKEEEEGGQEEDEEEEVAEAEDDEEAEGEDDEEDLDEANEATATSDKKRKRPSPSPEAVAPSKASKKKKSKSSTATAATEYGVSRGIDFVNVSCVVNFDLPVSLSSYIHRIGRTARAHQSGIALSFIVSPGVNSDGTKTVTTSSSTTGMKGTASPTSALDPSTWKKISRHFKRLASPAAGGVSPLQAWKIDWSLVTGFRYRMEDALRATTRHRVKEARIKEIKLEILRSKRLREHFEDNPRDFEYLRHDGKVGGGGAAGQGHLKHVPDYLLPKGMGVRGLKAPRVESEAGIQGKVSYDEQGRSLGYVGMRKNAAGRGRGGAARGRGRGGAGRGGSSMRGKKKDPLRVGKK</sequence>
<dbReference type="Pfam" id="PF00271">
    <property type="entry name" value="Helicase_C"/>
    <property type="match status" value="2"/>
</dbReference>
<dbReference type="Pfam" id="PF00270">
    <property type="entry name" value="DEAD"/>
    <property type="match status" value="1"/>
</dbReference>
<dbReference type="RefSeq" id="XP_025347375.1">
    <property type="nucleotide sequence ID" value="XM_025492585.1"/>
</dbReference>
<dbReference type="OrthoDB" id="1191041at2759"/>
<keyword evidence="5" id="KW-0347">Helicase</keyword>
<dbReference type="GO" id="GO:0005524">
    <property type="term" value="F:ATP binding"/>
    <property type="evidence" value="ECO:0007669"/>
    <property type="project" value="UniProtKB-KW"/>
</dbReference>
<dbReference type="GO" id="GO:0003724">
    <property type="term" value="F:RNA helicase activity"/>
    <property type="evidence" value="ECO:0007669"/>
    <property type="project" value="UniProtKB-EC"/>
</dbReference>
<evidence type="ECO:0000313" key="14">
    <source>
        <dbReference type="Proteomes" id="UP000245942"/>
    </source>
</evidence>
<evidence type="ECO:0000256" key="4">
    <source>
        <dbReference type="ARBA" id="ARBA00022801"/>
    </source>
</evidence>
<dbReference type="PROSITE" id="PS51194">
    <property type="entry name" value="HELICASE_CTER"/>
    <property type="match status" value="1"/>
</dbReference>
<keyword evidence="3" id="KW-0547">Nucleotide-binding</keyword>
<evidence type="ECO:0000256" key="9">
    <source>
        <dbReference type="ARBA" id="ARBA00047984"/>
    </source>
</evidence>
<dbReference type="Proteomes" id="UP000245942">
    <property type="component" value="Unassembled WGS sequence"/>
</dbReference>
<feature type="region of interest" description="Disordered" evidence="10">
    <location>
        <begin position="681"/>
        <end position="721"/>
    </location>
</feature>
<dbReference type="PANTHER" id="PTHR47959:SF21">
    <property type="entry name" value="DEAD-BOX HELICASE 56"/>
    <property type="match status" value="1"/>
</dbReference>
<dbReference type="GeneID" id="37014319"/>
<accession>A0A316UAZ5</accession>
<reference evidence="13 14" key="1">
    <citation type="journal article" date="2018" name="Mol. Biol. Evol.">
        <title>Broad Genomic Sampling Reveals a Smut Pathogenic Ancestry of the Fungal Clade Ustilaginomycotina.</title>
        <authorList>
            <person name="Kijpornyongpan T."/>
            <person name="Mondo S.J."/>
            <person name="Barry K."/>
            <person name="Sandor L."/>
            <person name="Lee J."/>
            <person name="Lipzen A."/>
            <person name="Pangilinan J."/>
            <person name="LaButti K."/>
            <person name="Hainaut M."/>
            <person name="Henrissat B."/>
            <person name="Grigoriev I.V."/>
            <person name="Spatafora J.W."/>
            <person name="Aime M.C."/>
        </authorList>
    </citation>
    <scope>NUCLEOTIDE SEQUENCE [LARGE SCALE GENOMIC DNA]</scope>
    <source>
        <strain evidence="13 14">MCA 4718</strain>
    </source>
</reference>
<feature type="compositionally biased region" description="Low complexity" evidence="10">
    <location>
        <begin position="507"/>
        <end position="523"/>
    </location>
</feature>
<dbReference type="InterPro" id="IPR027417">
    <property type="entry name" value="P-loop_NTPase"/>
</dbReference>
<feature type="compositionally biased region" description="Acidic residues" evidence="10">
    <location>
        <begin position="374"/>
        <end position="410"/>
    </location>
</feature>
<feature type="domain" description="Helicase ATP-binding" evidence="11">
    <location>
        <begin position="72"/>
        <end position="256"/>
    </location>
</feature>
<dbReference type="PANTHER" id="PTHR47959">
    <property type="entry name" value="ATP-DEPENDENT RNA HELICASE RHLE-RELATED"/>
    <property type="match status" value="1"/>
</dbReference>
<keyword evidence="4" id="KW-0378">Hydrolase</keyword>
<keyword evidence="7" id="KW-0694">RNA-binding</keyword>
<feature type="region of interest" description="Disordered" evidence="10">
    <location>
        <begin position="506"/>
        <end position="530"/>
    </location>
</feature>
<evidence type="ECO:0000259" key="11">
    <source>
        <dbReference type="PROSITE" id="PS51192"/>
    </source>
</evidence>
<keyword evidence="14" id="KW-1185">Reference proteome</keyword>
<evidence type="ECO:0000256" key="1">
    <source>
        <dbReference type="ARBA" id="ARBA00003706"/>
    </source>
</evidence>
<dbReference type="GO" id="GO:0016787">
    <property type="term" value="F:hydrolase activity"/>
    <property type="evidence" value="ECO:0007669"/>
    <property type="project" value="UniProtKB-KW"/>
</dbReference>
<dbReference type="CDD" id="cd18787">
    <property type="entry name" value="SF2_C_DEAD"/>
    <property type="match status" value="1"/>
</dbReference>
<comment type="similarity">
    <text evidence="8">Belongs to the DEAD box helicase family. DDX56/DBP9 subfamily.</text>
</comment>
<dbReference type="GO" id="GO:0005829">
    <property type="term" value="C:cytosol"/>
    <property type="evidence" value="ECO:0007669"/>
    <property type="project" value="TreeGrafter"/>
</dbReference>
<dbReference type="EMBL" id="KZ819328">
    <property type="protein sequence ID" value="PWN20215.1"/>
    <property type="molecule type" value="Genomic_DNA"/>
</dbReference>
<dbReference type="InterPro" id="IPR050079">
    <property type="entry name" value="DEAD_box_RNA_helicase"/>
</dbReference>
<feature type="domain" description="Helicase C-terminal" evidence="12">
    <location>
        <begin position="366"/>
        <end position="533"/>
    </location>
</feature>
<name>A0A316UAZ5_9BASI</name>
<gene>
    <name evidence="13" type="ORF">BCV69DRAFT_283095</name>
</gene>
<feature type="region of interest" description="Disordered" evidence="10">
    <location>
        <begin position="366"/>
        <end position="448"/>
    </location>
</feature>
<evidence type="ECO:0000256" key="5">
    <source>
        <dbReference type="ARBA" id="ARBA00022806"/>
    </source>
</evidence>
<dbReference type="SMART" id="SM00487">
    <property type="entry name" value="DEXDc"/>
    <property type="match status" value="1"/>
</dbReference>
<proteinExistence type="inferred from homology"/>
<dbReference type="InterPro" id="IPR014001">
    <property type="entry name" value="Helicase_ATP-bd"/>
</dbReference>
<dbReference type="PROSITE" id="PS51192">
    <property type="entry name" value="HELICASE_ATP_BIND_1"/>
    <property type="match status" value="1"/>
</dbReference>
<evidence type="ECO:0000256" key="10">
    <source>
        <dbReference type="SAM" id="MobiDB-lite"/>
    </source>
</evidence>
<dbReference type="EC" id="3.6.4.13" evidence="2"/>
<dbReference type="Gene3D" id="3.40.50.300">
    <property type="entry name" value="P-loop containing nucleotide triphosphate hydrolases"/>
    <property type="match status" value="2"/>
</dbReference>
<evidence type="ECO:0000256" key="7">
    <source>
        <dbReference type="ARBA" id="ARBA00022884"/>
    </source>
</evidence>
<evidence type="ECO:0000256" key="2">
    <source>
        <dbReference type="ARBA" id="ARBA00012552"/>
    </source>
</evidence>
<dbReference type="GO" id="GO:0003723">
    <property type="term" value="F:RNA binding"/>
    <property type="evidence" value="ECO:0007669"/>
    <property type="project" value="UniProtKB-KW"/>
</dbReference>
<dbReference type="STRING" id="1684307.A0A316UAZ5"/>
<dbReference type="CDD" id="cd17961">
    <property type="entry name" value="DEADc_DDX56"/>
    <property type="match status" value="1"/>
</dbReference>
<dbReference type="SUPFAM" id="SSF52540">
    <property type="entry name" value="P-loop containing nucleoside triphosphate hydrolases"/>
    <property type="match status" value="2"/>
</dbReference>
<feature type="compositionally biased region" description="Gly residues" evidence="10">
    <location>
        <begin position="687"/>
        <end position="707"/>
    </location>
</feature>
<dbReference type="InterPro" id="IPR001650">
    <property type="entry name" value="Helicase_C-like"/>
</dbReference>
<evidence type="ECO:0000256" key="6">
    <source>
        <dbReference type="ARBA" id="ARBA00022840"/>
    </source>
</evidence>
<evidence type="ECO:0000256" key="8">
    <source>
        <dbReference type="ARBA" id="ARBA00038041"/>
    </source>
</evidence>